<dbReference type="Pfam" id="PF10005">
    <property type="entry name" value="Zn_ribbon_DZR_6"/>
    <property type="match status" value="1"/>
</dbReference>
<evidence type="ECO:0000313" key="3">
    <source>
        <dbReference type="Proteomes" id="UP000198999"/>
    </source>
</evidence>
<dbReference type="InterPro" id="IPR011201">
    <property type="entry name" value="Zinc-ribbon_6_bact"/>
</dbReference>
<accession>A0A1H9GZA4</accession>
<dbReference type="PIRSF" id="PIRSF012641">
    <property type="entry name" value="UCP012641"/>
    <property type="match status" value="1"/>
</dbReference>
<dbReference type="InterPro" id="IPR031321">
    <property type="entry name" value="UCP012641"/>
</dbReference>
<keyword evidence="3" id="KW-1185">Reference proteome</keyword>
<dbReference type="Proteomes" id="UP000198999">
    <property type="component" value="Unassembled WGS sequence"/>
</dbReference>
<organism evidence="2 3">
    <name type="scientific">Hyunsoonleella jejuensis</name>
    <dbReference type="NCBI Taxonomy" id="419940"/>
    <lineage>
        <taxon>Bacteria</taxon>
        <taxon>Pseudomonadati</taxon>
        <taxon>Bacteroidota</taxon>
        <taxon>Flavobacteriia</taxon>
        <taxon>Flavobacteriales</taxon>
        <taxon>Flavobacteriaceae</taxon>
    </lineage>
</organism>
<feature type="domain" description="Zinc-ribbon" evidence="1">
    <location>
        <begin position="4"/>
        <end position="87"/>
    </location>
</feature>
<dbReference type="OrthoDB" id="256753at2"/>
<dbReference type="Pfam" id="PF15887">
    <property type="entry name" value="Peptidase_Mx"/>
    <property type="match status" value="1"/>
</dbReference>
<dbReference type="STRING" id="419940.SAMN05421824_1962"/>
<dbReference type="EMBL" id="FOFN01000002">
    <property type="protein sequence ID" value="SEQ55409.1"/>
    <property type="molecule type" value="Genomic_DNA"/>
</dbReference>
<dbReference type="RefSeq" id="WP_092578956.1">
    <property type="nucleotide sequence ID" value="NZ_FOFN01000002.1"/>
</dbReference>
<dbReference type="Gene3D" id="3.40.390.70">
    <property type="match status" value="1"/>
</dbReference>
<gene>
    <name evidence="2" type="ORF">SAMN05421824_1962</name>
</gene>
<sequence length="345" mass="39829">MKIFNCPNCNVTVYFENSKCINCNYALGYNWYSDSFVIPQSFNSQSNNQLKFCKNFEHSVCNWLIPQSSQDLFCKACMLNRKVPNVADVDNYKKWQKLEIAKHRLIYQLIKLKLPIASKLTSDTGIAFDFLSANNKENKLTGHSDGVITILLSEADSVHREQLKAQMGECYRTLLGHFRHEIGHYYWLQLFDESNIIDFRNLFGDERQDYGVALDNYYKNGAPQNWNLNFISKYASAHSWEDWAETWAHYLHIMDTLETAHALGISFKCNPISSDVNARGFINPYLETDFKVIFDASIVLTSAGNSINRSMGLPDIYPFVIPSSVYEKLKFIHDVLQNRSYHLAN</sequence>
<dbReference type="AlphaFoldDB" id="A0A1H9GZA4"/>
<evidence type="ECO:0000313" key="2">
    <source>
        <dbReference type="EMBL" id="SEQ55409.1"/>
    </source>
</evidence>
<evidence type="ECO:0000259" key="1">
    <source>
        <dbReference type="Pfam" id="PF10005"/>
    </source>
</evidence>
<name>A0A1H9GZA4_9FLAO</name>
<reference evidence="2 3" key="1">
    <citation type="submission" date="2016-10" db="EMBL/GenBank/DDBJ databases">
        <authorList>
            <person name="de Groot N.N."/>
        </authorList>
    </citation>
    <scope>NUCLEOTIDE SEQUENCE [LARGE SCALE GENOMIC DNA]</scope>
    <source>
        <strain evidence="2 3">DSM 21035</strain>
    </source>
</reference>
<protein>
    <recommendedName>
        <fullName evidence="1">Zinc-ribbon domain-containing protein</fullName>
    </recommendedName>
</protein>
<proteinExistence type="predicted"/>